<dbReference type="PROSITE" id="PS50088">
    <property type="entry name" value="ANK_REPEAT"/>
    <property type="match status" value="4"/>
</dbReference>
<feature type="repeat" description="ANK" evidence="3">
    <location>
        <begin position="99"/>
        <end position="131"/>
    </location>
</feature>
<dbReference type="EMBL" id="CAJNRD030001121">
    <property type="protein sequence ID" value="CAG5096419.1"/>
    <property type="molecule type" value="Genomic_DNA"/>
</dbReference>
<keyword evidence="1" id="KW-0677">Repeat</keyword>
<name>A0A8J2HH85_COTCN</name>
<evidence type="ECO:0000313" key="5">
    <source>
        <dbReference type="Proteomes" id="UP000786811"/>
    </source>
</evidence>
<feature type="repeat" description="ANK" evidence="3">
    <location>
        <begin position="409"/>
        <end position="436"/>
    </location>
</feature>
<protein>
    <submittedName>
        <fullName evidence="4">Similar to FPV218: Putative ankyrin repeat protein FPV218 (Fowlpox virus (Strain NVSL))</fullName>
    </submittedName>
</protein>
<dbReference type="OrthoDB" id="10012027at2759"/>
<evidence type="ECO:0000313" key="4">
    <source>
        <dbReference type="EMBL" id="CAG5096419.1"/>
    </source>
</evidence>
<proteinExistence type="predicted"/>
<dbReference type="PANTHER" id="PTHR24189">
    <property type="entry name" value="MYOTROPHIN"/>
    <property type="match status" value="1"/>
</dbReference>
<reference evidence="4" key="1">
    <citation type="submission" date="2021-04" db="EMBL/GenBank/DDBJ databases">
        <authorList>
            <person name="Chebbi M.A.C M."/>
        </authorList>
    </citation>
    <scope>NUCLEOTIDE SEQUENCE</scope>
</reference>
<dbReference type="SUPFAM" id="SSF48403">
    <property type="entry name" value="Ankyrin repeat"/>
    <property type="match status" value="1"/>
</dbReference>
<dbReference type="SMART" id="SM00248">
    <property type="entry name" value="ANK"/>
    <property type="match status" value="6"/>
</dbReference>
<dbReference type="Pfam" id="PF00023">
    <property type="entry name" value="Ank"/>
    <property type="match status" value="2"/>
</dbReference>
<evidence type="ECO:0000256" key="2">
    <source>
        <dbReference type="ARBA" id="ARBA00023043"/>
    </source>
</evidence>
<feature type="repeat" description="ANK" evidence="3">
    <location>
        <begin position="37"/>
        <end position="69"/>
    </location>
</feature>
<sequence>MIKEFSVNTMVKIYEKDRNKIDSSEILPLTRSEKNFFEYTILHLALYVDDVEFVDFLLENDADTELETEDLASVIFSAIRLNRLNQGANVHGEDYNGEFDDAAMSIAAPSNNVEMIKLLMKHGADINVKDINDILSSFSRSLVNAIDDIDPESSLQDLLNAGFDVNIVSNDDELPIDSYGDKEKCLEVMKKHIVKLMAAGFYVCDRNKEVVSGSELRNFRVECDTEIEVMKNTYGIMTGFSLFDILHRSYHKLALRFKDGDEDKLDDKMAAKFPLYAGMIKYRLEKAGQRRKLFNQVENVLYKIYSRYLPATFIHEMFFYFSNIELSKLVKNKSEFLPLTGFVRNLFEYTILHLALYVHDDNFVDFLLENNADPTLETEDLAPVICVKDTNERESSILNNEGNHHVYYNEYTPLEYAVHLNAYEIAEFLISQGADVLGKMGIDGVFNDSPMNIAALSNSVGMLKLLIENGAEINAGDVNGLTPLMKAAVEDHILSSFSRSLVNAIDDIDPESSLQDLLNAGFDVNIVSNDDELPIDSYGDKEKCREVMKKHIVKLMTAGFYVCDRNEKVASRRKLRKFSVKCDTEVELMKNIHGIMAGFSLFDILHRSYHKLALRIKDGDEDKFDDKMAAKFPLYAGMIKYLWEKAGQRRKLFNQVENVLYKIYSRYLPATFIHEMLFYFSNFEMNKLVEIK</sequence>
<evidence type="ECO:0000256" key="3">
    <source>
        <dbReference type="PROSITE-ProRule" id="PRU00023"/>
    </source>
</evidence>
<dbReference type="Pfam" id="PF13606">
    <property type="entry name" value="Ank_3"/>
    <property type="match status" value="1"/>
</dbReference>
<keyword evidence="2 3" id="KW-0040">ANK repeat</keyword>
<dbReference type="Proteomes" id="UP000786811">
    <property type="component" value="Unassembled WGS sequence"/>
</dbReference>
<dbReference type="InterPro" id="IPR036770">
    <property type="entry name" value="Ankyrin_rpt-contain_sf"/>
</dbReference>
<accession>A0A8J2HH85</accession>
<comment type="caution">
    <text evidence="4">The sequence shown here is derived from an EMBL/GenBank/DDBJ whole genome shotgun (WGS) entry which is preliminary data.</text>
</comment>
<dbReference type="InterPro" id="IPR002110">
    <property type="entry name" value="Ankyrin_rpt"/>
</dbReference>
<keyword evidence="5" id="KW-1185">Reference proteome</keyword>
<gene>
    <name evidence="4" type="ORF">HICCMSTLAB_LOCUS8200</name>
</gene>
<dbReference type="InterPro" id="IPR050745">
    <property type="entry name" value="Multifunctional_regulatory"/>
</dbReference>
<organism evidence="4 5">
    <name type="scientific">Cotesia congregata</name>
    <name type="common">Parasitoid wasp</name>
    <name type="synonym">Apanteles congregatus</name>
    <dbReference type="NCBI Taxonomy" id="51543"/>
    <lineage>
        <taxon>Eukaryota</taxon>
        <taxon>Metazoa</taxon>
        <taxon>Ecdysozoa</taxon>
        <taxon>Arthropoda</taxon>
        <taxon>Hexapoda</taxon>
        <taxon>Insecta</taxon>
        <taxon>Pterygota</taxon>
        <taxon>Neoptera</taxon>
        <taxon>Endopterygota</taxon>
        <taxon>Hymenoptera</taxon>
        <taxon>Apocrita</taxon>
        <taxon>Ichneumonoidea</taxon>
        <taxon>Braconidae</taxon>
        <taxon>Microgastrinae</taxon>
        <taxon>Cotesia</taxon>
    </lineage>
</organism>
<dbReference type="Gene3D" id="1.25.40.20">
    <property type="entry name" value="Ankyrin repeat-containing domain"/>
    <property type="match status" value="2"/>
</dbReference>
<dbReference type="PROSITE" id="PS50297">
    <property type="entry name" value="ANK_REP_REGION"/>
    <property type="match status" value="3"/>
</dbReference>
<dbReference type="AlphaFoldDB" id="A0A8J2HH85"/>
<feature type="repeat" description="ANK" evidence="3">
    <location>
        <begin position="446"/>
        <end position="478"/>
    </location>
</feature>
<evidence type="ECO:0000256" key="1">
    <source>
        <dbReference type="ARBA" id="ARBA00022737"/>
    </source>
</evidence>